<comment type="caution">
    <text evidence="1">The sequence shown here is derived from an EMBL/GenBank/DDBJ whole genome shotgun (WGS) entry which is preliminary data.</text>
</comment>
<gene>
    <name evidence="1" type="ORF">EV664_10441</name>
</gene>
<sequence>MKRYRFEEILKSKFRWPTAGDVPFVVAADPDANANIAQDEFTRLVLMTDGYKKAADLMVEHATSAPAERDYLVCPIIFNYRQFIELSLKYVIATYGHTVGIDPIWKTHDLARLWQSFAELLQRYGTSDPDIADPIVSEVVAEFAKIDPGSYSYRYPVDTNGQPIPIAYADLHLPTLADVINGVAGYFSGTDGYLSDLQGAAP</sequence>
<dbReference type="AlphaFoldDB" id="A0A4V3BTL0"/>
<dbReference type="RefSeq" id="WP_211338484.1">
    <property type="nucleotide sequence ID" value="NZ_BMLU01000004.1"/>
</dbReference>
<protein>
    <recommendedName>
        <fullName evidence="3">HEPN domain-containing protein</fullName>
    </recommendedName>
</protein>
<evidence type="ECO:0000313" key="1">
    <source>
        <dbReference type="EMBL" id="TDN83558.1"/>
    </source>
</evidence>
<dbReference type="Gene3D" id="1.20.120.330">
    <property type="entry name" value="Nucleotidyltransferases domain 2"/>
    <property type="match status" value="1"/>
</dbReference>
<dbReference type="EMBL" id="SNWD01000004">
    <property type="protein sequence ID" value="TDN83558.1"/>
    <property type="molecule type" value="Genomic_DNA"/>
</dbReference>
<dbReference type="Proteomes" id="UP000295493">
    <property type="component" value="Unassembled WGS sequence"/>
</dbReference>
<evidence type="ECO:0008006" key="3">
    <source>
        <dbReference type="Google" id="ProtNLM"/>
    </source>
</evidence>
<organism evidence="1 2">
    <name type="scientific">Stakelama pacifica</name>
    <dbReference type="NCBI Taxonomy" id="517720"/>
    <lineage>
        <taxon>Bacteria</taxon>
        <taxon>Pseudomonadati</taxon>
        <taxon>Pseudomonadota</taxon>
        <taxon>Alphaproteobacteria</taxon>
        <taxon>Sphingomonadales</taxon>
        <taxon>Sphingomonadaceae</taxon>
        <taxon>Stakelama</taxon>
    </lineage>
</organism>
<reference evidence="1 2" key="1">
    <citation type="submission" date="2019-03" db="EMBL/GenBank/DDBJ databases">
        <title>Genomic Encyclopedia of Type Strains, Phase IV (KMG-IV): sequencing the most valuable type-strain genomes for metagenomic binning, comparative biology and taxonomic classification.</title>
        <authorList>
            <person name="Goeker M."/>
        </authorList>
    </citation>
    <scope>NUCLEOTIDE SEQUENCE [LARGE SCALE GENOMIC DNA]</scope>
    <source>
        <strain evidence="1 2">DSM 25059</strain>
    </source>
</reference>
<proteinExistence type="predicted"/>
<evidence type="ECO:0000313" key="2">
    <source>
        <dbReference type="Proteomes" id="UP000295493"/>
    </source>
</evidence>
<name>A0A4V3BTL0_9SPHN</name>
<keyword evidence="2" id="KW-1185">Reference proteome</keyword>
<accession>A0A4V3BTL0</accession>